<evidence type="ECO:0000256" key="4">
    <source>
        <dbReference type="ARBA" id="ARBA00022723"/>
    </source>
</evidence>
<name>A0A1H6FB17_9GAMM</name>
<dbReference type="RefSeq" id="WP_103920560.1">
    <property type="nucleotide sequence ID" value="NZ_FMSV02000507.1"/>
</dbReference>
<keyword evidence="7 12" id="KW-0411">Iron-sulfur</keyword>
<dbReference type="InterPro" id="IPR013785">
    <property type="entry name" value="Aldolase_TIM"/>
</dbReference>
<feature type="binding site" evidence="12">
    <location>
        <position position="264"/>
    </location>
    <ligand>
        <name>[4Fe-4S] cluster</name>
        <dbReference type="ChEBI" id="CHEBI:49883"/>
        <label>2</label>
        <note>4Fe-4S-substrate</note>
    </ligand>
</feature>
<evidence type="ECO:0000313" key="15">
    <source>
        <dbReference type="Proteomes" id="UP000236724"/>
    </source>
</evidence>
<evidence type="ECO:0000259" key="13">
    <source>
        <dbReference type="PROSITE" id="PS51918"/>
    </source>
</evidence>
<dbReference type="NCBIfam" id="TIGR02666">
    <property type="entry name" value="moaA"/>
    <property type="match status" value="1"/>
</dbReference>
<dbReference type="OrthoDB" id="9763993at2"/>
<feature type="binding site" evidence="12">
    <location>
        <position position="35"/>
    </location>
    <ligand>
        <name>[4Fe-4S] cluster</name>
        <dbReference type="ChEBI" id="CHEBI:49883"/>
        <label>1</label>
        <note>4Fe-4S-S-AdoMet</note>
    </ligand>
</feature>
<comment type="cofactor">
    <cofactor evidence="12">
        <name>[4Fe-4S] cluster</name>
        <dbReference type="ChEBI" id="CHEBI:49883"/>
    </cofactor>
    <text evidence="12">Binds 2 [4Fe-4S] clusters. Binds 1 [4Fe-4S] cluster coordinated with 3 cysteines and an exchangeable S-adenosyl-L-methionine and 1 [4Fe-4S] cluster coordinated with 3 cysteines and the GTP-derived substrate.</text>
</comment>
<dbReference type="PROSITE" id="PS01305">
    <property type="entry name" value="MOAA_NIFB_PQQE"/>
    <property type="match status" value="1"/>
</dbReference>
<feature type="domain" description="Radical SAM core" evidence="13">
    <location>
        <begin position="12"/>
        <end position="237"/>
    </location>
</feature>
<dbReference type="GO" id="GO:1904047">
    <property type="term" value="F:S-adenosyl-L-methionine binding"/>
    <property type="evidence" value="ECO:0007669"/>
    <property type="project" value="UniProtKB-UniRule"/>
</dbReference>
<keyword evidence="10 12" id="KW-0456">Lyase</keyword>
<comment type="catalytic activity">
    <reaction evidence="11 12">
        <text>GTP + AH2 + S-adenosyl-L-methionine = (8S)-3',8-cyclo-7,8-dihydroguanosine 5'-triphosphate + 5'-deoxyadenosine + L-methionine + A + H(+)</text>
        <dbReference type="Rhea" id="RHEA:49576"/>
        <dbReference type="ChEBI" id="CHEBI:13193"/>
        <dbReference type="ChEBI" id="CHEBI:15378"/>
        <dbReference type="ChEBI" id="CHEBI:17319"/>
        <dbReference type="ChEBI" id="CHEBI:17499"/>
        <dbReference type="ChEBI" id="CHEBI:37565"/>
        <dbReference type="ChEBI" id="CHEBI:57844"/>
        <dbReference type="ChEBI" id="CHEBI:59789"/>
        <dbReference type="ChEBI" id="CHEBI:131766"/>
        <dbReference type="EC" id="4.1.99.22"/>
    </reaction>
</comment>
<dbReference type="SFLD" id="SFLDG01383">
    <property type="entry name" value="cyclic_pyranopterin_phosphate"/>
    <property type="match status" value="1"/>
</dbReference>
<keyword evidence="15" id="KW-1185">Reference proteome</keyword>
<dbReference type="InterPro" id="IPR007197">
    <property type="entry name" value="rSAM"/>
</dbReference>
<protein>
    <recommendedName>
        <fullName evidence="1 12">GTP 3',8-cyclase</fullName>
        <ecNumber evidence="1 12">4.1.99.22</ecNumber>
    </recommendedName>
    <alternativeName>
        <fullName evidence="12">Molybdenum cofactor biosynthesis protein A</fullName>
    </alternativeName>
</protein>
<dbReference type="UniPathway" id="UPA00344"/>
<dbReference type="SFLD" id="SFLDS00029">
    <property type="entry name" value="Radical_SAM"/>
    <property type="match status" value="1"/>
</dbReference>
<feature type="binding site" evidence="12">
    <location>
        <position position="196"/>
    </location>
    <ligand>
        <name>S-adenosyl-L-methionine</name>
        <dbReference type="ChEBI" id="CHEBI:59789"/>
    </ligand>
</feature>
<dbReference type="SFLD" id="SFLDG01067">
    <property type="entry name" value="SPASM/twitch_domain_containing"/>
    <property type="match status" value="1"/>
</dbReference>
<keyword evidence="5 12" id="KW-0547">Nucleotide-binding</keyword>
<feature type="binding site" evidence="12">
    <location>
        <position position="28"/>
    </location>
    <ligand>
        <name>[4Fe-4S] cluster</name>
        <dbReference type="ChEBI" id="CHEBI:49883"/>
        <label>1</label>
        <note>4Fe-4S-S-AdoMet</note>
    </ligand>
</feature>
<feature type="binding site" evidence="12">
    <location>
        <position position="70"/>
    </location>
    <ligand>
        <name>GTP</name>
        <dbReference type="ChEBI" id="CHEBI:37565"/>
    </ligand>
</feature>
<feature type="binding site" evidence="12">
    <location>
        <position position="21"/>
    </location>
    <ligand>
        <name>GTP</name>
        <dbReference type="ChEBI" id="CHEBI:37565"/>
    </ligand>
</feature>
<comment type="function">
    <text evidence="12">Catalyzes the cyclization of GTP to (8S)-3',8-cyclo-7,8-dihydroguanosine 5'-triphosphate.</text>
</comment>
<evidence type="ECO:0000256" key="7">
    <source>
        <dbReference type="ARBA" id="ARBA00023014"/>
    </source>
</evidence>
<dbReference type="SUPFAM" id="SSF102114">
    <property type="entry name" value="Radical SAM enzymes"/>
    <property type="match status" value="1"/>
</dbReference>
<dbReference type="PANTHER" id="PTHR22960">
    <property type="entry name" value="MOLYBDOPTERIN COFACTOR SYNTHESIS PROTEIN A"/>
    <property type="match status" value="1"/>
</dbReference>
<keyword evidence="9 12" id="KW-0501">Molybdenum cofactor biosynthesis</keyword>
<dbReference type="InterPro" id="IPR058240">
    <property type="entry name" value="rSAM_sf"/>
</dbReference>
<accession>A0A1H6FB17</accession>
<keyword evidence="8 12" id="KW-0342">GTP-binding</keyword>
<feature type="binding site" evidence="12">
    <location>
        <position position="261"/>
    </location>
    <ligand>
        <name>[4Fe-4S] cluster</name>
        <dbReference type="ChEBI" id="CHEBI:49883"/>
        <label>2</label>
        <note>4Fe-4S-substrate</note>
    </ligand>
</feature>
<reference evidence="14 15" key="1">
    <citation type="submission" date="2016-10" db="EMBL/GenBank/DDBJ databases">
        <authorList>
            <person name="de Groot N.N."/>
        </authorList>
    </citation>
    <scope>NUCLEOTIDE SEQUENCE [LARGE SCALE GENOMIC DNA]</scope>
    <source>
        <strain evidence="14">MBHS1</strain>
    </source>
</reference>
<dbReference type="GO" id="GO:0051539">
    <property type="term" value="F:4 iron, 4 sulfur cluster binding"/>
    <property type="evidence" value="ECO:0007669"/>
    <property type="project" value="UniProtKB-UniRule"/>
</dbReference>
<evidence type="ECO:0000256" key="6">
    <source>
        <dbReference type="ARBA" id="ARBA00023004"/>
    </source>
</evidence>
<gene>
    <name evidence="12 14" type="primary">moaA</name>
    <name evidence="14" type="ORF">MBHS_02699</name>
</gene>
<evidence type="ECO:0000256" key="12">
    <source>
        <dbReference type="HAMAP-Rule" id="MF_01225"/>
    </source>
</evidence>
<dbReference type="PROSITE" id="PS51918">
    <property type="entry name" value="RADICAL_SAM"/>
    <property type="match status" value="1"/>
</dbReference>
<feature type="binding site" evidence="12">
    <location>
        <position position="278"/>
    </location>
    <ligand>
        <name>[4Fe-4S] cluster</name>
        <dbReference type="ChEBI" id="CHEBI:49883"/>
        <label>2</label>
        <note>4Fe-4S-substrate</note>
    </ligand>
</feature>
<dbReference type="CDD" id="cd01335">
    <property type="entry name" value="Radical_SAM"/>
    <property type="match status" value="1"/>
</dbReference>
<dbReference type="EMBL" id="FMSV02000507">
    <property type="protein sequence ID" value="SEH06833.1"/>
    <property type="molecule type" value="Genomic_DNA"/>
</dbReference>
<feature type="binding site" evidence="12">
    <location>
        <position position="32"/>
    </location>
    <ligand>
        <name>[4Fe-4S] cluster</name>
        <dbReference type="ChEBI" id="CHEBI:49883"/>
        <label>1</label>
        <note>4Fe-4S-S-AdoMet</note>
    </ligand>
</feature>
<dbReference type="CDD" id="cd21117">
    <property type="entry name" value="Twitch_MoaA"/>
    <property type="match status" value="1"/>
</dbReference>
<dbReference type="EC" id="4.1.99.22" evidence="1 12"/>
<evidence type="ECO:0000256" key="10">
    <source>
        <dbReference type="ARBA" id="ARBA00023239"/>
    </source>
</evidence>
<dbReference type="Gene3D" id="3.20.20.70">
    <property type="entry name" value="Aldolase class I"/>
    <property type="match status" value="1"/>
</dbReference>
<feature type="binding site" evidence="12">
    <location>
        <position position="74"/>
    </location>
    <ligand>
        <name>S-adenosyl-L-methionine</name>
        <dbReference type="ChEBI" id="CHEBI:59789"/>
    </ligand>
</feature>
<feature type="binding site" evidence="12">
    <location>
        <begin position="266"/>
        <end position="268"/>
    </location>
    <ligand>
        <name>GTP</name>
        <dbReference type="ChEBI" id="CHEBI:37565"/>
    </ligand>
</feature>
<evidence type="ECO:0000256" key="8">
    <source>
        <dbReference type="ARBA" id="ARBA00023134"/>
    </source>
</evidence>
<dbReference type="AlphaFoldDB" id="A0A1H6FB17"/>
<feature type="binding site" evidence="12">
    <location>
        <position position="34"/>
    </location>
    <ligand>
        <name>S-adenosyl-L-methionine</name>
        <dbReference type="ChEBI" id="CHEBI:59789"/>
    </ligand>
</feature>
<organism evidence="14 15">
    <name type="scientific">Candidatus Venteria ishoeyi</name>
    <dbReference type="NCBI Taxonomy" id="1899563"/>
    <lineage>
        <taxon>Bacteria</taxon>
        <taxon>Pseudomonadati</taxon>
        <taxon>Pseudomonadota</taxon>
        <taxon>Gammaproteobacteria</taxon>
        <taxon>Thiotrichales</taxon>
        <taxon>Thiotrichaceae</taxon>
        <taxon>Venteria</taxon>
    </lineage>
</organism>
<keyword evidence="4 12" id="KW-0479">Metal-binding</keyword>
<comment type="pathway">
    <text evidence="12">Cofactor biosynthesis; molybdopterin biosynthesis.</text>
</comment>
<evidence type="ECO:0000256" key="1">
    <source>
        <dbReference type="ARBA" id="ARBA00012167"/>
    </source>
</evidence>
<dbReference type="Pfam" id="PF04055">
    <property type="entry name" value="Radical_SAM"/>
    <property type="match status" value="1"/>
</dbReference>
<evidence type="ECO:0000256" key="3">
    <source>
        <dbReference type="ARBA" id="ARBA00022691"/>
    </source>
</evidence>
<dbReference type="InterPro" id="IPR050105">
    <property type="entry name" value="MoCo_biosynth_MoaA/MoaC"/>
</dbReference>
<keyword evidence="2 12" id="KW-0004">4Fe-4S</keyword>
<dbReference type="Proteomes" id="UP000236724">
    <property type="component" value="Unassembled WGS sequence"/>
</dbReference>
<feature type="binding site" evidence="12">
    <location>
        <position position="125"/>
    </location>
    <ligand>
        <name>S-adenosyl-L-methionine</name>
        <dbReference type="ChEBI" id="CHEBI:59789"/>
    </ligand>
</feature>
<dbReference type="InterPro" id="IPR006638">
    <property type="entry name" value="Elp3/MiaA/NifB-like_rSAM"/>
</dbReference>
<dbReference type="GO" id="GO:0046872">
    <property type="term" value="F:metal ion binding"/>
    <property type="evidence" value="ECO:0007669"/>
    <property type="project" value="UniProtKB-KW"/>
</dbReference>
<feature type="binding site" evidence="12">
    <location>
        <position position="162"/>
    </location>
    <ligand>
        <name>GTP</name>
        <dbReference type="ChEBI" id="CHEBI:37565"/>
    </ligand>
</feature>
<comment type="similarity">
    <text evidence="12">Belongs to the radical SAM superfamily. MoaA family.</text>
</comment>
<evidence type="ECO:0000313" key="14">
    <source>
        <dbReference type="EMBL" id="SEH06833.1"/>
    </source>
</evidence>
<dbReference type="GO" id="GO:0061798">
    <property type="term" value="F:GTP 3',8'-cyclase activity"/>
    <property type="evidence" value="ECO:0007669"/>
    <property type="project" value="UniProtKB-UniRule"/>
</dbReference>
<dbReference type="InterPro" id="IPR010505">
    <property type="entry name" value="MoaA_twitch"/>
</dbReference>
<evidence type="ECO:0000256" key="2">
    <source>
        <dbReference type="ARBA" id="ARBA00022485"/>
    </source>
</evidence>
<comment type="subunit">
    <text evidence="12">Monomer and homodimer.</text>
</comment>
<dbReference type="SFLD" id="SFLDG01386">
    <property type="entry name" value="main_SPASM_domain-containing"/>
    <property type="match status" value="1"/>
</dbReference>
<sequence>MTTANTHPLIDRFNRHINYLRISVTDRCDFRCVYCMDEKMQFLPREQILTLEEIEQIARAFVLLGVKKIRITGGEPLVRRNILSLFERLGALPGLKELVLTTNGSQLSQMAKPLRESGVKRINISLDSLQADKFLKLTRNGKLDKVLAGIDAAREAGFERIKLNAVILKHRNHEEVPDLVDFAIQKQLDLTFIEEMPLGLINSHDRAEAYYSSDDILADLKTQYQMLPTPENTGGPARYYRLPAHPDTRIGFISPHSHDFCDTCNRVRLTAEGRLLLCLGQENSVDLRRIVRAHPGDAEYLQNSLLKAIHNKPHSHDFSHEKPVEIMRYMNTTGG</sequence>
<dbReference type="GO" id="GO:0005525">
    <property type="term" value="F:GTP binding"/>
    <property type="evidence" value="ECO:0007669"/>
    <property type="project" value="UniProtKB-UniRule"/>
</dbReference>
<dbReference type="InterPro" id="IPR000385">
    <property type="entry name" value="MoaA_NifB_PqqE_Fe-S-bd_CS"/>
</dbReference>
<evidence type="ECO:0000256" key="5">
    <source>
        <dbReference type="ARBA" id="ARBA00022741"/>
    </source>
</evidence>
<evidence type="ECO:0000256" key="11">
    <source>
        <dbReference type="ARBA" id="ARBA00048697"/>
    </source>
</evidence>
<dbReference type="InterPro" id="IPR040064">
    <property type="entry name" value="MoaA-like"/>
</dbReference>
<keyword evidence="3 12" id="KW-0949">S-adenosyl-L-methionine</keyword>
<dbReference type="GO" id="GO:0006777">
    <property type="term" value="P:Mo-molybdopterin cofactor biosynthetic process"/>
    <property type="evidence" value="ECO:0007669"/>
    <property type="project" value="UniProtKB-UniRule"/>
</dbReference>
<dbReference type="SMART" id="SM00729">
    <property type="entry name" value="Elp3"/>
    <property type="match status" value="1"/>
</dbReference>
<evidence type="ECO:0000256" key="9">
    <source>
        <dbReference type="ARBA" id="ARBA00023150"/>
    </source>
</evidence>
<proteinExistence type="inferred from homology"/>
<dbReference type="GO" id="GO:0061799">
    <property type="term" value="F:cyclic pyranopterin monophosphate synthase activity"/>
    <property type="evidence" value="ECO:0007669"/>
    <property type="project" value="TreeGrafter"/>
</dbReference>
<dbReference type="HAMAP" id="MF_01225_B">
    <property type="entry name" value="MoaA_B"/>
    <property type="match status" value="1"/>
</dbReference>
<keyword evidence="6 12" id="KW-0408">Iron</keyword>
<dbReference type="InterPro" id="IPR013483">
    <property type="entry name" value="MoaA"/>
</dbReference>
<feature type="binding site" evidence="12">
    <location>
        <position position="101"/>
    </location>
    <ligand>
        <name>GTP</name>
        <dbReference type="ChEBI" id="CHEBI:37565"/>
    </ligand>
</feature>
<dbReference type="Pfam" id="PF06463">
    <property type="entry name" value="Mob_synth_C"/>
    <property type="match status" value="1"/>
</dbReference>
<dbReference type="PANTHER" id="PTHR22960:SF0">
    <property type="entry name" value="MOLYBDENUM COFACTOR BIOSYNTHESIS PROTEIN 1"/>
    <property type="match status" value="1"/>
</dbReference>